<dbReference type="SMART" id="SM00382">
    <property type="entry name" value="AAA"/>
    <property type="match status" value="1"/>
</dbReference>
<reference evidence="7" key="1">
    <citation type="journal article" date="2019" name="Int. J. Syst. Evol. Microbiol.">
        <title>The Global Catalogue of Microorganisms (GCM) 10K type strain sequencing project: providing services to taxonomists for standard genome sequencing and annotation.</title>
        <authorList>
            <consortium name="The Broad Institute Genomics Platform"/>
            <consortium name="The Broad Institute Genome Sequencing Center for Infectious Disease"/>
            <person name="Wu L."/>
            <person name="Ma J."/>
        </authorList>
    </citation>
    <scope>NUCLEOTIDE SEQUENCE [LARGE SCALE GENOMIC DNA]</scope>
    <source>
        <strain evidence="7">CGMCC 1.7693</strain>
    </source>
</reference>
<proteinExistence type="inferred from homology"/>
<comment type="similarity">
    <text evidence="1">Belongs to the ABC transporter superfamily.</text>
</comment>
<dbReference type="EMBL" id="BMLW01000001">
    <property type="protein sequence ID" value="GGP07831.1"/>
    <property type="molecule type" value="Genomic_DNA"/>
</dbReference>
<dbReference type="InterPro" id="IPR013563">
    <property type="entry name" value="Oligopep_ABC_C"/>
</dbReference>
<evidence type="ECO:0000259" key="5">
    <source>
        <dbReference type="PROSITE" id="PS50893"/>
    </source>
</evidence>
<dbReference type="RefSeq" id="WP_188732942.1">
    <property type="nucleotide sequence ID" value="NZ_BMLW01000001.1"/>
</dbReference>
<dbReference type="GO" id="GO:0005524">
    <property type="term" value="F:ATP binding"/>
    <property type="evidence" value="ECO:0007669"/>
    <property type="project" value="UniProtKB-KW"/>
</dbReference>
<dbReference type="PANTHER" id="PTHR43776">
    <property type="entry name" value="TRANSPORT ATP-BINDING PROTEIN"/>
    <property type="match status" value="1"/>
</dbReference>
<comment type="caution">
    <text evidence="6">The sequence shown here is derived from an EMBL/GenBank/DDBJ whole genome shotgun (WGS) entry which is preliminary data.</text>
</comment>
<dbReference type="InterPro" id="IPR027417">
    <property type="entry name" value="P-loop_NTPase"/>
</dbReference>
<evidence type="ECO:0000256" key="4">
    <source>
        <dbReference type="ARBA" id="ARBA00022840"/>
    </source>
</evidence>
<gene>
    <name evidence="6" type="primary">appF</name>
    <name evidence="6" type="ORF">GCM10011346_05470</name>
</gene>
<dbReference type="Gene3D" id="3.40.50.300">
    <property type="entry name" value="P-loop containing nucleotide triphosphate hydrolases"/>
    <property type="match status" value="1"/>
</dbReference>
<feature type="domain" description="ABC transporter" evidence="5">
    <location>
        <begin position="23"/>
        <end position="275"/>
    </location>
</feature>
<evidence type="ECO:0000256" key="2">
    <source>
        <dbReference type="ARBA" id="ARBA00022448"/>
    </source>
</evidence>
<dbReference type="InterPro" id="IPR017871">
    <property type="entry name" value="ABC_transporter-like_CS"/>
</dbReference>
<name>A0ABQ2NQ30_9BACI</name>
<dbReference type="SUPFAM" id="SSF52540">
    <property type="entry name" value="P-loop containing nucleoside triphosphate hydrolases"/>
    <property type="match status" value="1"/>
</dbReference>
<sequence>MSKVLEKEILEKESAGEPKQEILRVTDLKKYFPIKSGVLQKTVGHIKAVDGISFSINKGETLGIVGESGCGKSTAGRTIIRLEEPTEGKILFKGKDISHMKEKELRKQVRREIQMIFQDPYASLNPRKTLGSTIVEPLNEYNLYGNQKQRLERVGELLETVGLDSSYSNRYPHEFSGGQRQRIGIARTLALDPEVIIADEAVSALDVSIQAQVINLMQRLQEEFELTYMFISHDLSVVRHISDKVAVMYLGKIMEIADKNSLYEEPMHPYTQALLSAVPVPKKHGATQRERITLKGDIPNPANPPKGCVFCTRCPAAMDICREVQPILKTKKENHSVACHLFE</sequence>
<dbReference type="Proteomes" id="UP000641206">
    <property type="component" value="Unassembled WGS sequence"/>
</dbReference>
<dbReference type="PROSITE" id="PS50893">
    <property type="entry name" value="ABC_TRANSPORTER_2"/>
    <property type="match status" value="1"/>
</dbReference>
<organism evidence="6 7">
    <name type="scientific">Oceanobacillus neutriphilus</name>
    <dbReference type="NCBI Taxonomy" id="531815"/>
    <lineage>
        <taxon>Bacteria</taxon>
        <taxon>Bacillati</taxon>
        <taxon>Bacillota</taxon>
        <taxon>Bacilli</taxon>
        <taxon>Bacillales</taxon>
        <taxon>Bacillaceae</taxon>
        <taxon>Oceanobacillus</taxon>
    </lineage>
</organism>
<keyword evidence="3" id="KW-0547">Nucleotide-binding</keyword>
<dbReference type="PANTHER" id="PTHR43776:SF7">
    <property type="entry name" value="D,D-DIPEPTIDE TRANSPORT ATP-BINDING PROTEIN DDPF-RELATED"/>
    <property type="match status" value="1"/>
</dbReference>
<dbReference type="NCBIfam" id="NF008453">
    <property type="entry name" value="PRK11308.1"/>
    <property type="match status" value="1"/>
</dbReference>
<dbReference type="InterPro" id="IPR003439">
    <property type="entry name" value="ABC_transporter-like_ATP-bd"/>
</dbReference>
<dbReference type="NCBIfam" id="TIGR01727">
    <property type="entry name" value="oligo_HPY"/>
    <property type="match status" value="1"/>
</dbReference>
<evidence type="ECO:0000313" key="7">
    <source>
        <dbReference type="Proteomes" id="UP000641206"/>
    </source>
</evidence>
<protein>
    <submittedName>
        <fullName evidence="6">Oligopeptide transport ATP-binding protein AppF</fullName>
    </submittedName>
</protein>
<dbReference type="CDD" id="cd03257">
    <property type="entry name" value="ABC_NikE_OppD_transporters"/>
    <property type="match status" value="1"/>
</dbReference>
<dbReference type="InterPro" id="IPR003593">
    <property type="entry name" value="AAA+_ATPase"/>
</dbReference>
<accession>A0ABQ2NQ30</accession>
<evidence type="ECO:0000256" key="3">
    <source>
        <dbReference type="ARBA" id="ARBA00022741"/>
    </source>
</evidence>
<dbReference type="Pfam" id="PF08352">
    <property type="entry name" value="oligo_HPY"/>
    <property type="match status" value="1"/>
</dbReference>
<keyword evidence="7" id="KW-1185">Reference proteome</keyword>
<evidence type="ECO:0000313" key="6">
    <source>
        <dbReference type="EMBL" id="GGP07831.1"/>
    </source>
</evidence>
<keyword evidence="4 6" id="KW-0067">ATP-binding</keyword>
<keyword evidence="2" id="KW-0813">Transport</keyword>
<dbReference type="PROSITE" id="PS00211">
    <property type="entry name" value="ABC_TRANSPORTER_1"/>
    <property type="match status" value="1"/>
</dbReference>
<dbReference type="InterPro" id="IPR050319">
    <property type="entry name" value="ABC_transp_ATP-bind"/>
</dbReference>
<evidence type="ECO:0000256" key="1">
    <source>
        <dbReference type="ARBA" id="ARBA00005417"/>
    </source>
</evidence>
<dbReference type="Pfam" id="PF00005">
    <property type="entry name" value="ABC_tran"/>
    <property type="match status" value="1"/>
</dbReference>